<feature type="region of interest" description="Disordered" evidence="1">
    <location>
        <begin position="153"/>
        <end position="178"/>
    </location>
</feature>
<keyword evidence="2" id="KW-1133">Transmembrane helix</keyword>
<keyword evidence="2" id="KW-0812">Transmembrane</keyword>
<dbReference type="RefSeq" id="WP_345463363.1">
    <property type="nucleotide sequence ID" value="NZ_BAABHF010000019.1"/>
</dbReference>
<evidence type="ECO:0000313" key="4">
    <source>
        <dbReference type="Proteomes" id="UP001500503"/>
    </source>
</evidence>
<keyword evidence="2" id="KW-0472">Membrane</keyword>
<evidence type="ECO:0000256" key="2">
    <source>
        <dbReference type="SAM" id="Phobius"/>
    </source>
</evidence>
<name>A0ABP8PTS9_9ACTN</name>
<proteinExistence type="predicted"/>
<feature type="transmembrane region" description="Helical" evidence="2">
    <location>
        <begin position="49"/>
        <end position="82"/>
    </location>
</feature>
<feature type="transmembrane region" description="Helical" evidence="2">
    <location>
        <begin position="119"/>
        <end position="142"/>
    </location>
</feature>
<organism evidence="3 4">
    <name type="scientific">Actinoallomurus oryzae</name>
    <dbReference type="NCBI Taxonomy" id="502180"/>
    <lineage>
        <taxon>Bacteria</taxon>
        <taxon>Bacillati</taxon>
        <taxon>Actinomycetota</taxon>
        <taxon>Actinomycetes</taxon>
        <taxon>Streptosporangiales</taxon>
        <taxon>Thermomonosporaceae</taxon>
        <taxon>Actinoallomurus</taxon>
    </lineage>
</organism>
<feature type="transmembrane region" description="Helical" evidence="2">
    <location>
        <begin position="94"/>
        <end position="113"/>
    </location>
</feature>
<feature type="transmembrane region" description="Helical" evidence="2">
    <location>
        <begin position="21"/>
        <end position="43"/>
    </location>
</feature>
<gene>
    <name evidence="3" type="ORF">GCM10023191_029920</name>
</gene>
<evidence type="ECO:0000256" key="1">
    <source>
        <dbReference type="SAM" id="MobiDB-lite"/>
    </source>
</evidence>
<comment type="caution">
    <text evidence="3">The sequence shown here is derived from an EMBL/GenBank/DDBJ whole genome shotgun (WGS) entry which is preliminary data.</text>
</comment>
<sequence>MAGFGEGGRRVPLRPSLVIRGCGYGSAAGVIGGGLVGAGLGVIAGPTGIVIGAVAGVVIGTAVGLVAGLVCGVAFAVGAPCLVRHPRAVRPSGAAVSPGIFLLAWVVCLRWYPDGAIGLLTDGAALCFFMVVMAVGVVAGALTAPSVLYGKQPPSGGGVPGHGDPPCDPGSEGADSPG</sequence>
<reference evidence="4" key="1">
    <citation type="journal article" date="2019" name="Int. J. Syst. Evol. Microbiol.">
        <title>The Global Catalogue of Microorganisms (GCM) 10K type strain sequencing project: providing services to taxonomists for standard genome sequencing and annotation.</title>
        <authorList>
            <consortium name="The Broad Institute Genomics Platform"/>
            <consortium name="The Broad Institute Genome Sequencing Center for Infectious Disease"/>
            <person name="Wu L."/>
            <person name="Ma J."/>
        </authorList>
    </citation>
    <scope>NUCLEOTIDE SEQUENCE [LARGE SCALE GENOMIC DNA]</scope>
    <source>
        <strain evidence="4">JCM 17933</strain>
    </source>
</reference>
<accession>A0ABP8PTS9</accession>
<dbReference type="EMBL" id="BAABHF010000019">
    <property type="protein sequence ID" value="GAA4493065.1"/>
    <property type="molecule type" value="Genomic_DNA"/>
</dbReference>
<keyword evidence="4" id="KW-1185">Reference proteome</keyword>
<protein>
    <submittedName>
        <fullName evidence="3">Uncharacterized protein</fullName>
    </submittedName>
</protein>
<dbReference type="Proteomes" id="UP001500503">
    <property type="component" value="Unassembled WGS sequence"/>
</dbReference>
<evidence type="ECO:0000313" key="3">
    <source>
        <dbReference type="EMBL" id="GAA4493065.1"/>
    </source>
</evidence>